<feature type="region of interest" description="Disordered" evidence="1">
    <location>
        <begin position="367"/>
        <end position="412"/>
    </location>
</feature>
<evidence type="ECO:0000256" key="1">
    <source>
        <dbReference type="SAM" id="MobiDB-lite"/>
    </source>
</evidence>
<accession>A0A4R7ZBN0</accession>
<feature type="compositionally biased region" description="Basic and acidic residues" evidence="1">
    <location>
        <begin position="369"/>
        <end position="378"/>
    </location>
</feature>
<keyword evidence="2" id="KW-0732">Signal</keyword>
<sequence length="441" mass="50157">MNLKRFFIGCIAACMLLVQFGFVEADTGFYYPDQMTVSQRGPFIMGLYYLDETRGGVSREDHAYMNVTYEDEKGETYTGIAYCISPTISYPSERDDYIFDKVLDGNLSQNEYGYALKAIMGIDLDAYSIDGLENIIQIGETKAATKEQIEYYIKQFTLWRYLYNNETYGSADFENALKVVKNKDQFIVDYNAGKYVDTYNTVDDEKFQLQLKLIDVLNSVYQDLENNGFAHTSNQPELTFDNTDLTFTFDEETGYYTSNMVEVSQVGDFVSTDISISSDVVYEVSDSNGDFSNQNMPTVNGFKVRIHKTQLKESITSKVSIRITGVTLEERYTIYKPVNGNTQDLGISFWNRTVAMDEVNGELLLESTVPEKPEKPNKPEVPNEPVKPENPSKPNKPEEVVNRPSTGVETSDTSNASFYLMLLFASSVTLLYTKKRVFNKR</sequence>
<gene>
    <name evidence="3" type="ORF">EDD63_14021</name>
</gene>
<feature type="compositionally biased region" description="Polar residues" evidence="1">
    <location>
        <begin position="403"/>
        <end position="412"/>
    </location>
</feature>
<feature type="chain" id="PRO_5020305468" description="TQXA domain-containing protein" evidence="2">
    <location>
        <begin position="26"/>
        <end position="441"/>
    </location>
</feature>
<evidence type="ECO:0000313" key="4">
    <source>
        <dbReference type="Proteomes" id="UP000294743"/>
    </source>
</evidence>
<evidence type="ECO:0008006" key="5">
    <source>
        <dbReference type="Google" id="ProtNLM"/>
    </source>
</evidence>
<evidence type="ECO:0000256" key="2">
    <source>
        <dbReference type="SAM" id="SignalP"/>
    </source>
</evidence>
<dbReference type="EMBL" id="SODD01000040">
    <property type="protein sequence ID" value="TDW14552.1"/>
    <property type="molecule type" value="Genomic_DNA"/>
</dbReference>
<protein>
    <recommendedName>
        <fullName evidence="5">TQXA domain-containing protein</fullName>
    </recommendedName>
</protein>
<reference evidence="3 4" key="1">
    <citation type="submission" date="2019-03" db="EMBL/GenBank/DDBJ databases">
        <title>Genomic Encyclopedia of Type Strains, Phase IV (KMG-IV): sequencing the most valuable type-strain genomes for metagenomic binning, comparative biology and taxonomic classification.</title>
        <authorList>
            <person name="Goeker M."/>
        </authorList>
    </citation>
    <scope>NUCLEOTIDE SEQUENCE [LARGE SCALE GENOMIC DNA]</scope>
    <source>
        <strain evidence="3 4">DSM 28867</strain>
    </source>
</reference>
<proteinExistence type="predicted"/>
<name>A0A4R7ZBN0_9FIRM</name>
<dbReference type="AlphaFoldDB" id="A0A4R7ZBN0"/>
<dbReference type="RefSeq" id="WP_134170782.1">
    <property type="nucleotide sequence ID" value="NZ_SODD01000040.1"/>
</dbReference>
<feature type="signal peptide" evidence="2">
    <location>
        <begin position="1"/>
        <end position="25"/>
    </location>
</feature>
<dbReference type="Proteomes" id="UP000294743">
    <property type="component" value="Unassembled WGS sequence"/>
</dbReference>
<keyword evidence="4" id="KW-1185">Reference proteome</keyword>
<organism evidence="3 4">
    <name type="scientific">Breznakia blatticola</name>
    <dbReference type="NCBI Taxonomy" id="1754012"/>
    <lineage>
        <taxon>Bacteria</taxon>
        <taxon>Bacillati</taxon>
        <taxon>Bacillota</taxon>
        <taxon>Erysipelotrichia</taxon>
        <taxon>Erysipelotrichales</taxon>
        <taxon>Erysipelotrichaceae</taxon>
        <taxon>Breznakia</taxon>
    </lineage>
</organism>
<comment type="caution">
    <text evidence="3">The sequence shown here is derived from an EMBL/GenBank/DDBJ whole genome shotgun (WGS) entry which is preliminary data.</text>
</comment>
<evidence type="ECO:0000313" key="3">
    <source>
        <dbReference type="EMBL" id="TDW14552.1"/>
    </source>
</evidence>